<keyword evidence="3 7" id="KW-0489">Methyltransferase</keyword>
<evidence type="ECO:0000256" key="3">
    <source>
        <dbReference type="ARBA" id="ARBA00022603"/>
    </source>
</evidence>
<keyword evidence="6 7" id="KW-0694">RNA-binding</keyword>
<dbReference type="GO" id="GO:0052908">
    <property type="term" value="F:16S rRNA (adenine(1518)-N(6)/adenine(1519)-N(6))-dimethyltransferase activity"/>
    <property type="evidence" value="ECO:0007669"/>
    <property type="project" value="UniProtKB-EC"/>
</dbReference>
<dbReference type="Gene3D" id="3.40.50.150">
    <property type="entry name" value="Vaccinia Virus protein VP39"/>
    <property type="match status" value="1"/>
</dbReference>
<organism evidence="10 11">
    <name type="scientific">Campylobacter sputorum subsp. sputorum</name>
    <dbReference type="NCBI Taxonomy" id="32024"/>
    <lineage>
        <taxon>Bacteria</taxon>
        <taxon>Pseudomonadati</taxon>
        <taxon>Campylobacterota</taxon>
        <taxon>Epsilonproteobacteria</taxon>
        <taxon>Campylobacterales</taxon>
        <taxon>Campylobacteraceae</taxon>
        <taxon>Campylobacter</taxon>
    </lineage>
</organism>
<dbReference type="InterPro" id="IPR011530">
    <property type="entry name" value="rRNA_adenine_dimethylase"/>
</dbReference>
<dbReference type="HAMAP" id="MF_00607">
    <property type="entry name" value="16SrRNA_methyltr_A"/>
    <property type="match status" value="1"/>
</dbReference>
<feature type="binding site" evidence="7 8">
    <location>
        <position position="57"/>
    </location>
    <ligand>
        <name>S-adenosyl-L-methionine</name>
        <dbReference type="ChEBI" id="CHEBI:59789"/>
    </ligand>
</feature>
<evidence type="ECO:0000256" key="1">
    <source>
        <dbReference type="ARBA" id="ARBA00022490"/>
    </source>
</evidence>
<dbReference type="Gene3D" id="1.10.8.100">
    <property type="entry name" value="Ribosomal RNA adenine dimethylase-like, domain 2"/>
    <property type="match status" value="1"/>
</dbReference>
<evidence type="ECO:0000256" key="8">
    <source>
        <dbReference type="PROSITE-ProRule" id="PRU01026"/>
    </source>
</evidence>
<evidence type="ECO:0000313" key="10">
    <source>
        <dbReference type="EMBL" id="SUX11015.1"/>
    </source>
</evidence>
<protein>
    <recommendedName>
        <fullName evidence="7">Ribosomal RNA small subunit methyltransferase A</fullName>
        <ecNumber evidence="7">2.1.1.182</ecNumber>
    </recommendedName>
    <alternativeName>
        <fullName evidence="7">16S rRNA (adenine(1518)-N(6)/adenine(1519)-N(6))-dimethyltransferase</fullName>
    </alternativeName>
    <alternativeName>
        <fullName evidence="7">16S rRNA dimethyladenosine transferase</fullName>
    </alternativeName>
    <alternativeName>
        <fullName evidence="7">16S rRNA dimethylase</fullName>
    </alternativeName>
    <alternativeName>
        <fullName evidence="7">S-adenosylmethionine-6-N', N'-adenosyl(rRNA) dimethyltransferase</fullName>
    </alternativeName>
</protein>
<dbReference type="InterPro" id="IPR020596">
    <property type="entry name" value="rRNA_Ade_Mease_Trfase_CS"/>
</dbReference>
<evidence type="ECO:0000259" key="9">
    <source>
        <dbReference type="SMART" id="SM00650"/>
    </source>
</evidence>
<sequence length="265" mass="29880">MIKAKKHFGQNFLKDATVLNKIIQSIPDDEKNLVEIGPGLGDLTNELIKVGSVTSYEIDFELYEILKSKFGNKIKLVCNDALKVWQSSSLSDKPYFLVANLPYYVATRMVLNAIDDALCRGFVVMVQKEVAEKFCARVGDKEFSSLSIISNLNGDMQLLFDVLKTSFIPPPKVTSSVIKFIKKDEKILDSSDYLKFKDFLKTCFLAPRKTLIKNLSSSFSKDKLNEIFLNLDIQPTARAHEIDATVYTKIFLNLKAENGRKGSNK</sequence>
<dbReference type="GeneID" id="93089884"/>
<name>A0A381DK49_9BACT</name>
<dbReference type="STRING" id="32024.GCA_000788295_01327"/>
<dbReference type="SMART" id="SM00650">
    <property type="entry name" value="rADc"/>
    <property type="match status" value="1"/>
</dbReference>
<evidence type="ECO:0000256" key="5">
    <source>
        <dbReference type="ARBA" id="ARBA00022691"/>
    </source>
</evidence>
<dbReference type="PROSITE" id="PS51689">
    <property type="entry name" value="SAM_RNA_A_N6_MT"/>
    <property type="match status" value="1"/>
</dbReference>
<dbReference type="InterPro" id="IPR020598">
    <property type="entry name" value="rRNA_Ade_methylase_Trfase_N"/>
</dbReference>
<comment type="similarity">
    <text evidence="7">Belongs to the class I-like SAM-binding methyltransferase superfamily. rRNA adenine N(6)-methyltransferase family. RsmA subfamily.</text>
</comment>
<feature type="binding site" evidence="7 8">
    <location>
        <position position="80"/>
    </location>
    <ligand>
        <name>S-adenosyl-L-methionine</name>
        <dbReference type="ChEBI" id="CHEBI:59789"/>
    </ligand>
</feature>
<feature type="binding site" evidence="7 8">
    <location>
        <position position="37"/>
    </location>
    <ligand>
        <name>S-adenosyl-L-methionine</name>
        <dbReference type="ChEBI" id="CHEBI:59789"/>
    </ligand>
</feature>
<dbReference type="NCBIfam" id="TIGR00755">
    <property type="entry name" value="ksgA"/>
    <property type="match status" value="1"/>
</dbReference>
<feature type="domain" description="Ribosomal RNA adenine methylase transferase N-terminal" evidence="9">
    <location>
        <begin position="18"/>
        <end position="184"/>
    </location>
</feature>
<dbReference type="GO" id="GO:0003723">
    <property type="term" value="F:RNA binding"/>
    <property type="evidence" value="ECO:0007669"/>
    <property type="project" value="UniProtKB-UniRule"/>
</dbReference>
<keyword evidence="2 7" id="KW-0698">rRNA processing</keyword>
<comment type="function">
    <text evidence="7">Specifically dimethylates two adjacent adenosines (A1518 and A1519) in the loop of a conserved hairpin near the 3'-end of 16S rRNA in the 30S particle. May play a critical role in biogenesis of 30S subunits.</text>
</comment>
<accession>A0A381DK49</accession>
<dbReference type="InterPro" id="IPR001737">
    <property type="entry name" value="KsgA/Erm"/>
</dbReference>
<feature type="binding site" evidence="7 8">
    <location>
        <position position="13"/>
    </location>
    <ligand>
        <name>S-adenosyl-L-methionine</name>
        <dbReference type="ChEBI" id="CHEBI:59789"/>
    </ligand>
</feature>
<dbReference type="InterPro" id="IPR029063">
    <property type="entry name" value="SAM-dependent_MTases_sf"/>
</dbReference>
<dbReference type="SUPFAM" id="SSF53335">
    <property type="entry name" value="S-adenosyl-L-methionine-dependent methyltransferases"/>
    <property type="match status" value="1"/>
</dbReference>
<evidence type="ECO:0000256" key="6">
    <source>
        <dbReference type="ARBA" id="ARBA00022884"/>
    </source>
</evidence>
<evidence type="ECO:0000256" key="2">
    <source>
        <dbReference type="ARBA" id="ARBA00022552"/>
    </source>
</evidence>
<evidence type="ECO:0000256" key="7">
    <source>
        <dbReference type="HAMAP-Rule" id="MF_00607"/>
    </source>
</evidence>
<keyword evidence="4 7" id="KW-0808">Transferase</keyword>
<dbReference type="PANTHER" id="PTHR11727:SF7">
    <property type="entry name" value="DIMETHYLADENOSINE TRANSFERASE-RELATED"/>
    <property type="match status" value="1"/>
</dbReference>
<keyword evidence="5 7" id="KW-0949">S-adenosyl-L-methionine</keyword>
<dbReference type="PROSITE" id="PS01131">
    <property type="entry name" value="RRNA_A_DIMETH"/>
    <property type="match status" value="1"/>
</dbReference>
<dbReference type="RefSeq" id="WP_089183274.1">
    <property type="nucleotide sequence ID" value="NZ_CP043427.1"/>
</dbReference>
<dbReference type="AlphaFoldDB" id="A0A381DK49"/>
<evidence type="ECO:0000256" key="4">
    <source>
        <dbReference type="ARBA" id="ARBA00022679"/>
    </source>
</evidence>
<feature type="binding site" evidence="7 8">
    <location>
        <position position="100"/>
    </location>
    <ligand>
        <name>S-adenosyl-L-methionine</name>
        <dbReference type="ChEBI" id="CHEBI:59789"/>
    </ligand>
</feature>
<comment type="subcellular location">
    <subcellularLocation>
        <location evidence="7">Cytoplasm</location>
    </subcellularLocation>
</comment>
<dbReference type="InterPro" id="IPR023165">
    <property type="entry name" value="rRNA_Ade_diMease-like_C"/>
</dbReference>
<gene>
    <name evidence="7 10" type="primary">ksgA</name>
    <name evidence="7" type="synonym">rsmA</name>
    <name evidence="10" type="ORF">NCTC12475_01229</name>
</gene>
<dbReference type="OrthoDB" id="9814755at2"/>
<dbReference type="Pfam" id="PF00398">
    <property type="entry name" value="RrnaAD"/>
    <property type="match status" value="1"/>
</dbReference>
<keyword evidence="11" id="KW-1185">Reference proteome</keyword>
<evidence type="ECO:0000313" key="11">
    <source>
        <dbReference type="Proteomes" id="UP000254920"/>
    </source>
</evidence>
<proteinExistence type="inferred from homology"/>
<comment type="catalytic activity">
    <reaction evidence="7">
        <text>adenosine(1518)/adenosine(1519) in 16S rRNA + 4 S-adenosyl-L-methionine = N(6)-dimethyladenosine(1518)/N(6)-dimethyladenosine(1519) in 16S rRNA + 4 S-adenosyl-L-homocysteine + 4 H(+)</text>
        <dbReference type="Rhea" id="RHEA:19609"/>
        <dbReference type="Rhea" id="RHEA-COMP:10232"/>
        <dbReference type="Rhea" id="RHEA-COMP:10233"/>
        <dbReference type="ChEBI" id="CHEBI:15378"/>
        <dbReference type="ChEBI" id="CHEBI:57856"/>
        <dbReference type="ChEBI" id="CHEBI:59789"/>
        <dbReference type="ChEBI" id="CHEBI:74411"/>
        <dbReference type="ChEBI" id="CHEBI:74493"/>
        <dbReference type="EC" id="2.1.1.182"/>
    </reaction>
</comment>
<dbReference type="EC" id="2.1.1.182" evidence="7"/>
<dbReference type="PANTHER" id="PTHR11727">
    <property type="entry name" value="DIMETHYLADENOSINE TRANSFERASE"/>
    <property type="match status" value="1"/>
</dbReference>
<feature type="binding site" evidence="7 8">
    <location>
        <position position="11"/>
    </location>
    <ligand>
        <name>S-adenosyl-L-methionine</name>
        <dbReference type="ChEBI" id="CHEBI:59789"/>
    </ligand>
</feature>
<dbReference type="GO" id="GO:0005829">
    <property type="term" value="C:cytosol"/>
    <property type="evidence" value="ECO:0007669"/>
    <property type="project" value="TreeGrafter"/>
</dbReference>
<dbReference type="Proteomes" id="UP000254920">
    <property type="component" value="Unassembled WGS sequence"/>
</dbReference>
<keyword evidence="1 7" id="KW-0963">Cytoplasm</keyword>
<reference evidence="10 11" key="1">
    <citation type="submission" date="2018-06" db="EMBL/GenBank/DDBJ databases">
        <authorList>
            <consortium name="Pathogen Informatics"/>
            <person name="Doyle S."/>
        </authorList>
    </citation>
    <scope>NUCLEOTIDE SEQUENCE [LARGE SCALE GENOMIC DNA]</scope>
    <source>
        <strain evidence="10 11">NCTC12475</strain>
    </source>
</reference>
<dbReference type="EMBL" id="UFVD01000001">
    <property type="protein sequence ID" value="SUX11015.1"/>
    <property type="molecule type" value="Genomic_DNA"/>
</dbReference>